<accession>A0A1C5ARR9</accession>
<keyword evidence="3" id="KW-1185">Reference proteome</keyword>
<evidence type="ECO:0000313" key="2">
    <source>
        <dbReference type="EMBL" id="SCF47945.1"/>
    </source>
</evidence>
<dbReference type="OrthoDB" id="5432081at2"/>
<gene>
    <name evidence="2" type="ORF">GA0070216_12454</name>
</gene>
<dbReference type="Pfam" id="PF01047">
    <property type="entry name" value="MarR"/>
    <property type="match status" value="1"/>
</dbReference>
<dbReference type="GO" id="GO:0003700">
    <property type="term" value="F:DNA-binding transcription factor activity"/>
    <property type="evidence" value="ECO:0007669"/>
    <property type="project" value="InterPro"/>
</dbReference>
<dbReference type="SMART" id="SM00347">
    <property type="entry name" value="HTH_MARR"/>
    <property type="match status" value="1"/>
</dbReference>
<dbReference type="PANTHER" id="PTHR33164">
    <property type="entry name" value="TRANSCRIPTIONAL REGULATOR, MARR FAMILY"/>
    <property type="match status" value="1"/>
</dbReference>
<keyword evidence="2" id="KW-0238">DNA-binding</keyword>
<dbReference type="STRING" id="121616.GA0070216_12454"/>
<evidence type="ECO:0000259" key="1">
    <source>
        <dbReference type="PROSITE" id="PS50995"/>
    </source>
</evidence>
<sequence>MTGSTPWLDDEQQKLWHDLRTVVIALPMLLDRQLQRDEGISNFEYSVMARLSMTETHTMRLSDLAAQSDSTQPRLSKLMVRFEQQGWVTRCPDPGNGRYTLATLTDAGLRKVEDSAPAHVEQVRQLVFEPLSAAQQRHLGAALARIATLLREQLDGR</sequence>
<dbReference type="GO" id="GO:0006950">
    <property type="term" value="P:response to stress"/>
    <property type="evidence" value="ECO:0007669"/>
    <property type="project" value="TreeGrafter"/>
</dbReference>
<organism evidence="2 3">
    <name type="scientific">Micromonospora matsumotoense</name>
    <dbReference type="NCBI Taxonomy" id="121616"/>
    <lineage>
        <taxon>Bacteria</taxon>
        <taxon>Bacillati</taxon>
        <taxon>Actinomycetota</taxon>
        <taxon>Actinomycetes</taxon>
        <taxon>Micromonosporales</taxon>
        <taxon>Micromonosporaceae</taxon>
        <taxon>Micromonospora</taxon>
    </lineage>
</organism>
<dbReference type="InterPro" id="IPR036388">
    <property type="entry name" value="WH-like_DNA-bd_sf"/>
</dbReference>
<dbReference type="RefSeq" id="WP_091253116.1">
    <property type="nucleotide sequence ID" value="NZ_FMCU01000024.1"/>
</dbReference>
<dbReference type="PROSITE" id="PS50995">
    <property type="entry name" value="HTH_MARR_2"/>
    <property type="match status" value="1"/>
</dbReference>
<dbReference type="InterPro" id="IPR000835">
    <property type="entry name" value="HTH_MarR-typ"/>
</dbReference>
<dbReference type="AlphaFoldDB" id="A0A1C5ARR9"/>
<dbReference type="InterPro" id="IPR039422">
    <property type="entry name" value="MarR/SlyA-like"/>
</dbReference>
<dbReference type="Proteomes" id="UP000198797">
    <property type="component" value="Unassembled WGS sequence"/>
</dbReference>
<dbReference type="InterPro" id="IPR036390">
    <property type="entry name" value="WH_DNA-bd_sf"/>
</dbReference>
<dbReference type="SUPFAM" id="SSF46785">
    <property type="entry name" value="Winged helix' DNA-binding domain"/>
    <property type="match status" value="1"/>
</dbReference>
<evidence type="ECO:0000313" key="3">
    <source>
        <dbReference type="Proteomes" id="UP000198797"/>
    </source>
</evidence>
<reference evidence="3" key="1">
    <citation type="submission" date="2016-06" db="EMBL/GenBank/DDBJ databases">
        <authorList>
            <person name="Varghese N."/>
            <person name="Submissions Spin"/>
        </authorList>
    </citation>
    <scope>NUCLEOTIDE SEQUENCE [LARGE SCALE GENOMIC DNA]</scope>
    <source>
        <strain evidence="3">DSM 44100</strain>
    </source>
</reference>
<dbReference type="EMBL" id="FMCU01000024">
    <property type="protein sequence ID" value="SCF47945.1"/>
    <property type="molecule type" value="Genomic_DNA"/>
</dbReference>
<protein>
    <submittedName>
        <fullName evidence="2">DNA-binding transcriptional regulator, MarR family</fullName>
    </submittedName>
</protein>
<proteinExistence type="predicted"/>
<dbReference type="PANTHER" id="PTHR33164:SF99">
    <property type="entry name" value="MARR FAMILY REGULATORY PROTEIN"/>
    <property type="match status" value="1"/>
</dbReference>
<feature type="domain" description="HTH marR-type" evidence="1">
    <location>
        <begin position="12"/>
        <end position="148"/>
    </location>
</feature>
<name>A0A1C5ARR9_9ACTN</name>
<dbReference type="Gene3D" id="1.10.10.10">
    <property type="entry name" value="Winged helix-like DNA-binding domain superfamily/Winged helix DNA-binding domain"/>
    <property type="match status" value="1"/>
</dbReference>
<dbReference type="GO" id="GO:0003677">
    <property type="term" value="F:DNA binding"/>
    <property type="evidence" value="ECO:0007669"/>
    <property type="project" value="UniProtKB-KW"/>
</dbReference>